<accession>A0A4R6M2L0</accession>
<comment type="caution">
    <text evidence="1">The sequence shown here is derived from an EMBL/GenBank/DDBJ whole genome shotgun (WGS) entry which is preliminary data.</text>
</comment>
<evidence type="ECO:0000313" key="2">
    <source>
        <dbReference type="Proteomes" id="UP000295064"/>
    </source>
</evidence>
<dbReference type="EMBL" id="SNWX01000001">
    <property type="protein sequence ID" value="TDO95216.1"/>
    <property type="molecule type" value="Genomic_DNA"/>
</dbReference>
<sequence length="55" mass="6527">MATSSIFSHLEINSDEKMDILINELSKEERNIKKPQKRNIDQYLEKGKEILEEIH</sequence>
<organism evidence="1 2">
    <name type="scientific">Halanaerobium saccharolyticum</name>
    <dbReference type="NCBI Taxonomy" id="43595"/>
    <lineage>
        <taxon>Bacteria</taxon>
        <taxon>Bacillati</taxon>
        <taxon>Bacillota</taxon>
        <taxon>Clostridia</taxon>
        <taxon>Halanaerobiales</taxon>
        <taxon>Halanaerobiaceae</taxon>
        <taxon>Halanaerobium</taxon>
    </lineage>
</organism>
<dbReference type="AlphaFoldDB" id="A0A4R6M2L0"/>
<proteinExistence type="predicted"/>
<evidence type="ECO:0000313" key="1">
    <source>
        <dbReference type="EMBL" id="TDO95216.1"/>
    </source>
</evidence>
<reference evidence="1 2" key="1">
    <citation type="submission" date="2019-03" db="EMBL/GenBank/DDBJ databases">
        <title>Subsurface microbial communities from deep shales in Ohio and West Virginia, USA.</title>
        <authorList>
            <person name="Wrighton K."/>
        </authorList>
    </citation>
    <scope>NUCLEOTIDE SEQUENCE [LARGE SCALE GENOMIC DNA]</scope>
    <source>
        <strain evidence="1 2">MA284_T2</strain>
    </source>
</reference>
<gene>
    <name evidence="1" type="ORF">DFR79_101217</name>
</gene>
<dbReference type="Proteomes" id="UP000295064">
    <property type="component" value="Unassembled WGS sequence"/>
</dbReference>
<dbReference type="RefSeq" id="WP_166637929.1">
    <property type="nucleotide sequence ID" value="NZ_SNWX01000001.1"/>
</dbReference>
<name>A0A4R6M2L0_9FIRM</name>
<protein>
    <submittedName>
        <fullName evidence="1">Uncharacterized protein</fullName>
    </submittedName>
</protein>